<dbReference type="InterPro" id="IPR005829">
    <property type="entry name" value="Sugar_transporter_CS"/>
</dbReference>
<dbReference type="Gene3D" id="1.20.1720.10">
    <property type="entry name" value="Multidrug resistance protein D"/>
    <property type="match status" value="1"/>
</dbReference>
<organism evidence="10 11">
    <name type="scientific">Candidatus Odyssella acanthamoebae</name>
    <dbReference type="NCBI Taxonomy" id="91604"/>
    <lineage>
        <taxon>Bacteria</taxon>
        <taxon>Pseudomonadati</taxon>
        <taxon>Pseudomonadota</taxon>
        <taxon>Alphaproteobacteria</taxon>
        <taxon>Holosporales</taxon>
        <taxon>Candidatus Paracaedibacteraceae</taxon>
        <taxon>Candidatus Odyssella</taxon>
    </lineage>
</organism>
<dbReference type="EMBL" id="CP008941">
    <property type="protein sequence ID" value="AIK97015.1"/>
    <property type="molecule type" value="Genomic_DNA"/>
</dbReference>
<feature type="transmembrane region" description="Helical" evidence="8">
    <location>
        <begin position="219"/>
        <end position="240"/>
    </location>
</feature>
<dbReference type="PANTHER" id="PTHR43124">
    <property type="entry name" value="PURINE EFFLUX PUMP PBUE"/>
    <property type="match status" value="1"/>
</dbReference>
<evidence type="ECO:0000256" key="5">
    <source>
        <dbReference type="ARBA" id="ARBA00022692"/>
    </source>
</evidence>
<keyword evidence="11" id="KW-1185">Reference proteome</keyword>
<feature type="transmembrane region" description="Helical" evidence="8">
    <location>
        <begin position="166"/>
        <end position="186"/>
    </location>
</feature>
<keyword evidence="7 8" id="KW-0472">Membrane</keyword>
<evidence type="ECO:0000256" key="4">
    <source>
        <dbReference type="ARBA" id="ARBA00022475"/>
    </source>
</evidence>
<protein>
    <recommendedName>
        <fullName evidence="8">Bcr/CflA family efflux transporter</fullName>
    </recommendedName>
</protein>
<proteinExistence type="inferred from homology"/>
<keyword evidence="3 8" id="KW-0813">Transport</keyword>
<evidence type="ECO:0000259" key="9">
    <source>
        <dbReference type="PROSITE" id="PS50850"/>
    </source>
</evidence>
<gene>
    <name evidence="10" type="ORF">ID47_10160</name>
</gene>
<reference evidence="10 11" key="1">
    <citation type="submission" date="2014-07" db="EMBL/GenBank/DDBJ databases">
        <title>Comparative genomic insights into amoeba endosymbionts belonging to the families of Holosporaceae and Candidatus Midichloriaceae within Rickettsiales.</title>
        <authorList>
            <person name="Wang Z."/>
            <person name="Wu M."/>
        </authorList>
    </citation>
    <scope>NUCLEOTIDE SEQUENCE [LARGE SCALE GENOMIC DNA]</scope>
    <source>
        <strain evidence="10">PRA3</strain>
    </source>
</reference>
<evidence type="ECO:0000256" key="1">
    <source>
        <dbReference type="ARBA" id="ARBA00004651"/>
    </source>
</evidence>
<keyword evidence="4" id="KW-1003">Cell membrane</keyword>
<dbReference type="PANTHER" id="PTHR43124:SF3">
    <property type="entry name" value="CHLORAMPHENICOL EFFLUX PUMP RV0191"/>
    <property type="match status" value="1"/>
</dbReference>
<feature type="transmembrane region" description="Helical" evidence="8">
    <location>
        <begin position="136"/>
        <end position="154"/>
    </location>
</feature>
<dbReference type="InterPro" id="IPR011701">
    <property type="entry name" value="MFS"/>
</dbReference>
<dbReference type="NCBIfam" id="TIGR00710">
    <property type="entry name" value="efflux_Bcr_CflA"/>
    <property type="match status" value="1"/>
</dbReference>
<comment type="subcellular location">
    <subcellularLocation>
        <location evidence="8">Cell inner membrane</location>
        <topology evidence="8">Multi-pass membrane protein</topology>
    </subcellularLocation>
    <subcellularLocation>
        <location evidence="1">Cell membrane</location>
        <topology evidence="1">Multi-pass membrane protein</topology>
    </subcellularLocation>
</comment>
<feature type="transmembrane region" description="Helical" evidence="8">
    <location>
        <begin position="374"/>
        <end position="392"/>
    </location>
</feature>
<accession>A0A077B238</accession>
<dbReference type="KEGG" id="paca:ID47_10160"/>
<dbReference type="STRING" id="91604.ID47_10160"/>
<evidence type="ECO:0000256" key="7">
    <source>
        <dbReference type="ARBA" id="ARBA00023136"/>
    </source>
</evidence>
<dbReference type="PROSITE" id="PS50850">
    <property type="entry name" value="MFS"/>
    <property type="match status" value="1"/>
</dbReference>
<dbReference type="eggNOG" id="COG2814">
    <property type="taxonomic scope" value="Bacteria"/>
</dbReference>
<evidence type="ECO:0000256" key="2">
    <source>
        <dbReference type="ARBA" id="ARBA00006236"/>
    </source>
</evidence>
<feature type="transmembrane region" description="Helical" evidence="8">
    <location>
        <begin position="103"/>
        <end position="124"/>
    </location>
</feature>
<evidence type="ECO:0000313" key="10">
    <source>
        <dbReference type="EMBL" id="AIK97015.1"/>
    </source>
</evidence>
<evidence type="ECO:0000256" key="8">
    <source>
        <dbReference type="RuleBase" id="RU365088"/>
    </source>
</evidence>
<dbReference type="GO" id="GO:0042910">
    <property type="term" value="F:xenobiotic transmembrane transporter activity"/>
    <property type="evidence" value="ECO:0007669"/>
    <property type="project" value="InterPro"/>
</dbReference>
<feature type="transmembrane region" description="Helical" evidence="8">
    <location>
        <begin position="9"/>
        <end position="27"/>
    </location>
</feature>
<dbReference type="InterPro" id="IPR020846">
    <property type="entry name" value="MFS_dom"/>
</dbReference>
<dbReference type="Pfam" id="PF07690">
    <property type="entry name" value="MFS_1"/>
    <property type="match status" value="1"/>
</dbReference>
<dbReference type="GO" id="GO:0005886">
    <property type="term" value="C:plasma membrane"/>
    <property type="evidence" value="ECO:0007669"/>
    <property type="project" value="UniProtKB-SubCell"/>
</dbReference>
<feature type="transmembrane region" description="Helical" evidence="8">
    <location>
        <begin position="252"/>
        <end position="270"/>
    </location>
</feature>
<keyword evidence="8" id="KW-0997">Cell inner membrane</keyword>
<dbReference type="GO" id="GO:1990961">
    <property type="term" value="P:xenobiotic detoxification by transmembrane export across the plasma membrane"/>
    <property type="evidence" value="ECO:0007669"/>
    <property type="project" value="InterPro"/>
</dbReference>
<dbReference type="OrthoDB" id="9800416at2"/>
<dbReference type="AlphaFoldDB" id="A0A077B238"/>
<feature type="transmembrane region" description="Helical" evidence="8">
    <location>
        <begin position="47"/>
        <end position="66"/>
    </location>
</feature>
<feature type="transmembrane region" description="Helical" evidence="8">
    <location>
        <begin position="309"/>
        <end position="330"/>
    </location>
</feature>
<dbReference type="PROSITE" id="PS00216">
    <property type="entry name" value="SUGAR_TRANSPORT_1"/>
    <property type="match status" value="1"/>
</dbReference>
<dbReference type="Proteomes" id="UP000028926">
    <property type="component" value="Chromosome"/>
</dbReference>
<dbReference type="InterPro" id="IPR050189">
    <property type="entry name" value="MFS_Efflux_Transporters"/>
</dbReference>
<dbReference type="CDD" id="cd17320">
    <property type="entry name" value="MFS_MdfA_MDR_like"/>
    <property type="match status" value="1"/>
</dbReference>
<dbReference type="SUPFAM" id="SSF103473">
    <property type="entry name" value="MFS general substrate transporter"/>
    <property type="match status" value="1"/>
</dbReference>
<evidence type="ECO:0000313" key="11">
    <source>
        <dbReference type="Proteomes" id="UP000028926"/>
    </source>
</evidence>
<keyword evidence="6 8" id="KW-1133">Transmembrane helix</keyword>
<sequence length="405" mass="44391">MTTLSNKNIYILPIILVLATIVFEMSSDLYLPSLPEMSIFYNVPHHTIVMTISIYMIGFSLMGLVGGALSDSLGRKSVFMLGMGIFVIGSVCCYFAVDVYFLILSRLVQGMGAGISYVISTAMIKDSFSDHLCSRLFSLMGTAIALSPTIAPIIGSKISAWWGWEFNFKIILWAAVLTYIICRIGLVETLEKSKRNAVNFKATLKSYGHLFSSRQTCGYAFISGMTYGSLWAWIAVAPFFFIEVLGISTENYAYYATIGPLSYMMGAILNQSLVMRLGIDKMLRMGLVIITVGSFYLNVISFSNSLNKIGLIIGLVLFCVGLAPVFSNAATRSLDVLPHQRGAASAVLGLVEMVLAAAYAYIASWFNNGSMRTATVMMAGSALLCILLYIWIQQSIKYSHKTSAR</sequence>
<feature type="transmembrane region" description="Helical" evidence="8">
    <location>
        <begin position="282"/>
        <end position="303"/>
    </location>
</feature>
<dbReference type="InterPro" id="IPR036259">
    <property type="entry name" value="MFS_trans_sf"/>
</dbReference>
<feature type="domain" description="Major facilitator superfamily (MFS) profile" evidence="9">
    <location>
        <begin position="12"/>
        <end position="397"/>
    </location>
</feature>
<dbReference type="InterPro" id="IPR004812">
    <property type="entry name" value="Efflux_drug-R_Bcr/CmlA"/>
</dbReference>
<evidence type="ECO:0000256" key="3">
    <source>
        <dbReference type="ARBA" id="ARBA00022448"/>
    </source>
</evidence>
<keyword evidence="5 8" id="KW-0812">Transmembrane</keyword>
<dbReference type="RefSeq" id="WP_038465982.1">
    <property type="nucleotide sequence ID" value="NZ_CP008941.1"/>
</dbReference>
<dbReference type="HOGENOM" id="CLU_001265_47_1_5"/>
<evidence type="ECO:0000256" key="6">
    <source>
        <dbReference type="ARBA" id="ARBA00022989"/>
    </source>
</evidence>
<comment type="similarity">
    <text evidence="2 8">Belongs to the major facilitator superfamily. Bcr/CmlA family.</text>
</comment>
<feature type="transmembrane region" description="Helical" evidence="8">
    <location>
        <begin position="342"/>
        <end position="362"/>
    </location>
</feature>
<feature type="transmembrane region" description="Helical" evidence="8">
    <location>
        <begin position="78"/>
        <end position="97"/>
    </location>
</feature>
<name>A0A077B238_9PROT</name>